<evidence type="ECO:0000256" key="4">
    <source>
        <dbReference type="ARBA" id="ARBA00035171"/>
    </source>
</evidence>
<dbReference type="GO" id="GO:0003735">
    <property type="term" value="F:structural constituent of ribosome"/>
    <property type="evidence" value="ECO:0007669"/>
    <property type="project" value="InterPro"/>
</dbReference>
<dbReference type="InterPro" id="IPR001857">
    <property type="entry name" value="Ribosomal_bL19"/>
</dbReference>
<dbReference type="PIRSF" id="PIRSF002191">
    <property type="entry name" value="Ribosomal_L19"/>
    <property type="match status" value="1"/>
</dbReference>
<comment type="similarity">
    <text evidence="1 5 6">Belongs to the bacterial ribosomal protein bL19 family.</text>
</comment>
<dbReference type="Pfam" id="PF01245">
    <property type="entry name" value="Ribosomal_L19"/>
    <property type="match status" value="1"/>
</dbReference>
<dbReference type="InterPro" id="IPR038657">
    <property type="entry name" value="Ribosomal_bL19_sf"/>
</dbReference>
<dbReference type="PANTHER" id="PTHR15680:SF9">
    <property type="entry name" value="LARGE RIBOSOMAL SUBUNIT PROTEIN BL19M"/>
    <property type="match status" value="1"/>
</dbReference>
<keyword evidence="2 5" id="KW-0689">Ribosomal protein</keyword>
<dbReference type="Gene3D" id="2.30.30.790">
    <property type="match status" value="1"/>
</dbReference>
<comment type="caution">
    <text evidence="7">The sequence shown here is derived from an EMBL/GenBank/DDBJ whole genome shotgun (WGS) entry which is preliminary data.</text>
</comment>
<reference evidence="7 8" key="1">
    <citation type="journal article" date="2016" name="Nat. Commun.">
        <title>Thousands of microbial genomes shed light on interconnected biogeochemical processes in an aquifer system.</title>
        <authorList>
            <person name="Anantharaman K."/>
            <person name="Brown C.T."/>
            <person name="Hug L.A."/>
            <person name="Sharon I."/>
            <person name="Castelle C.J."/>
            <person name="Probst A.J."/>
            <person name="Thomas B.C."/>
            <person name="Singh A."/>
            <person name="Wilkins M.J."/>
            <person name="Karaoz U."/>
            <person name="Brodie E.L."/>
            <person name="Williams K.H."/>
            <person name="Hubbard S.S."/>
            <person name="Banfield J.F."/>
        </authorList>
    </citation>
    <scope>NUCLEOTIDE SEQUENCE [LARGE SCALE GENOMIC DNA]</scope>
</reference>
<dbReference type="GO" id="GO:0006412">
    <property type="term" value="P:translation"/>
    <property type="evidence" value="ECO:0007669"/>
    <property type="project" value="UniProtKB-UniRule"/>
</dbReference>
<dbReference type="InterPro" id="IPR008991">
    <property type="entry name" value="Translation_prot_SH3-like_sf"/>
</dbReference>
<dbReference type="NCBIfam" id="TIGR01024">
    <property type="entry name" value="rplS_bact"/>
    <property type="match status" value="1"/>
</dbReference>
<accession>A0A1F6H3V7</accession>
<dbReference type="AlphaFoldDB" id="A0A1F6H3V7"/>
<dbReference type="GO" id="GO:0022625">
    <property type="term" value="C:cytosolic large ribosomal subunit"/>
    <property type="evidence" value="ECO:0007669"/>
    <property type="project" value="TreeGrafter"/>
</dbReference>
<dbReference type="SUPFAM" id="SSF50104">
    <property type="entry name" value="Translation proteins SH3-like domain"/>
    <property type="match status" value="1"/>
</dbReference>
<dbReference type="PANTHER" id="PTHR15680">
    <property type="entry name" value="RIBOSOMAL PROTEIN L19"/>
    <property type="match status" value="1"/>
</dbReference>
<dbReference type="HAMAP" id="MF_00402">
    <property type="entry name" value="Ribosomal_bL19"/>
    <property type="match status" value="1"/>
</dbReference>
<evidence type="ECO:0000256" key="1">
    <source>
        <dbReference type="ARBA" id="ARBA00005781"/>
    </source>
</evidence>
<organism evidence="7 8">
    <name type="scientific">Candidatus Lambdaproteobacteria bacterium RIFOXYD2_FULL_56_26</name>
    <dbReference type="NCBI Taxonomy" id="1817773"/>
    <lineage>
        <taxon>Bacteria</taxon>
        <taxon>Pseudomonadati</taxon>
        <taxon>Pseudomonadota</taxon>
        <taxon>Candidatus Lambdaproteobacteria</taxon>
    </lineage>
</organism>
<evidence type="ECO:0000256" key="6">
    <source>
        <dbReference type="RuleBase" id="RU000559"/>
    </source>
</evidence>
<gene>
    <name evidence="5" type="primary">rplS</name>
    <name evidence="7" type="ORF">A2557_08615</name>
</gene>
<evidence type="ECO:0000313" key="8">
    <source>
        <dbReference type="Proteomes" id="UP000177583"/>
    </source>
</evidence>
<keyword evidence="3 5" id="KW-0687">Ribonucleoprotein</keyword>
<dbReference type="PRINTS" id="PR00061">
    <property type="entry name" value="RIBOSOMALL19"/>
</dbReference>
<evidence type="ECO:0000256" key="3">
    <source>
        <dbReference type="ARBA" id="ARBA00023274"/>
    </source>
</evidence>
<protein>
    <recommendedName>
        <fullName evidence="4 5">Large ribosomal subunit protein bL19</fullName>
    </recommendedName>
</protein>
<dbReference type="EMBL" id="MFNF01000001">
    <property type="protein sequence ID" value="OGH05024.1"/>
    <property type="molecule type" value="Genomic_DNA"/>
</dbReference>
<proteinExistence type="inferred from homology"/>
<evidence type="ECO:0000256" key="5">
    <source>
        <dbReference type="HAMAP-Rule" id="MF_00402"/>
    </source>
</evidence>
<name>A0A1F6H3V7_9PROT</name>
<comment type="function">
    <text evidence="5 6">This protein is located at the 30S-50S ribosomal subunit interface and may play a role in the structure and function of the aminoacyl-tRNA binding site.</text>
</comment>
<sequence length="118" mass="13438">MSKLIDQIDKAQLREHPTLEVGSTVKVYYKIKEGEKERIQPFEGVLIAKKGGAKNARATFTVRKVSSGFGIERVFPLHSPKVEKIEVLRRGNVRRSKLYYLRDLAGKAARISEKMVPR</sequence>
<dbReference type="Proteomes" id="UP000177583">
    <property type="component" value="Unassembled WGS sequence"/>
</dbReference>
<dbReference type="FunFam" id="2.30.30.790:FF:000001">
    <property type="entry name" value="50S ribosomal protein L19"/>
    <property type="match status" value="1"/>
</dbReference>
<evidence type="ECO:0000256" key="2">
    <source>
        <dbReference type="ARBA" id="ARBA00022980"/>
    </source>
</evidence>
<evidence type="ECO:0000313" key="7">
    <source>
        <dbReference type="EMBL" id="OGH05024.1"/>
    </source>
</evidence>